<feature type="coiled-coil region" evidence="1">
    <location>
        <begin position="44"/>
        <end position="78"/>
    </location>
</feature>
<dbReference type="EMBL" id="QJKJ01003567">
    <property type="protein sequence ID" value="RDX97825.1"/>
    <property type="molecule type" value="Genomic_DNA"/>
</dbReference>
<evidence type="ECO:0000256" key="2">
    <source>
        <dbReference type="SAM" id="MobiDB-lite"/>
    </source>
</evidence>
<protein>
    <recommendedName>
        <fullName evidence="5">BZIP domain-containing protein</fullName>
    </recommendedName>
</protein>
<evidence type="ECO:0008006" key="5">
    <source>
        <dbReference type="Google" id="ProtNLM"/>
    </source>
</evidence>
<dbReference type="SUPFAM" id="SSF75704">
    <property type="entry name" value="Mitotic arrest deficient-like 1, Mad1"/>
    <property type="match status" value="1"/>
</dbReference>
<organism evidence="3 4">
    <name type="scientific">Mucuna pruriens</name>
    <name type="common">Velvet bean</name>
    <name type="synonym">Dolichos pruriens</name>
    <dbReference type="NCBI Taxonomy" id="157652"/>
    <lineage>
        <taxon>Eukaryota</taxon>
        <taxon>Viridiplantae</taxon>
        <taxon>Streptophyta</taxon>
        <taxon>Embryophyta</taxon>
        <taxon>Tracheophyta</taxon>
        <taxon>Spermatophyta</taxon>
        <taxon>Magnoliopsida</taxon>
        <taxon>eudicotyledons</taxon>
        <taxon>Gunneridae</taxon>
        <taxon>Pentapetalae</taxon>
        <taxon>rosids</taxon>
        <taxon>fabids</taxon>
        <taxon>Fabales</taxon>
        <taxon>Fabaceae</taxon>
        <taxon>Papilionoideae</taxon>
        <taxon>50 kb inversion clade</taxon>
        <taxon>NPAAA clade</taxon>
        <taxon>indigoferoid/millettioid clade</taxon>
        <taxon>Phaseoleae</taxon>
        <taxon>Mucuna</taxon>
    </lineage>
</organism>
<keyword evidence="4" id="KW-1185">Reference proteome</keyword>
<evidence type="ECO:0000256" key="1">
    <source>
        <dbReference type="SAM" id="Coils"/>
    </source>
</evidence>
<reference evidence="3" key="1">
    <citation type="submission" date="2018-05" db="EMBL/GenBank/DDBJ databases">
        <title>Draft genome of Mucuna pruriens seed.</title>
        <authorList>
            <person name="Nnadi N.E."/>
            <person name="Vos R."/>
            <person name="Hasami M.H."/>
            <person name="Devisetty U.K."/>
            <person name="Aguiy J.C."/>
        </authorList>
    </citation>
    <scope>NUCLEOTIDE SEQUENCE [LARGE SCALE GENOMIC DNA]</scope>
    <source>
        <strain evidence="3">JCA_2017</strain>
    </source>
</reference>
<dbReference type="AlphaFoldDB" id="A0A371H4W3"/>
<proteinExistence type="predicted"/>
<evidence type="ECO:0000313" key="4">
    <source>
        <dbReference type="Proteomes" id="UP000257109"/>
    </source>
</evidence>
<keyword evidence="1" id="KW-0175">Coiled coil</keyword>
<feature type="compositionally biased region" description="Basic and acidic residues" evidence="2">
    <location>
        <begin position="159"/>
        <end position="168"/>
    </location>
</feature>
<comment type="caution">
    <text evidence="3">The sequence shown here is derived from an EMBL/GenBank/DDBJ whole genome shotgun (WGS) entry which is preliminary data.</text>
</comment>
<sequence length="168" mass="19285">MADWLWDSDCRGLYNGLKNMPSPLQDFFVIKKAKLSTYTTRSKYKAMENKIEALELQNQVLKEEVSQLKEQMAQMFQILSQTNAAIMAMVNHNAVGHAQAGITVGLLPHAVRDQPYRMPYGWNIEDPTNEEQEQSKAEAQHQASRTTQPLVVHRQTPLIEDKWQSLEE</sequence>
<dbReference type="Gene3D" id="1.20.5.170">
    <property type="match status" value="1"/>
</dbReference>
<accession>A0A371H4W3</accession>
<feature type="region of interest" description="Disordered" evidence="2">
    <location>
        <begin position="124"/>
        <end position="168"/>
    </location>
</feature>
<evidence type="ECO:0000313" key="3">
    <source>
        <dbReference type="EMBL" id="RDX97825.1"/>
    </source>
</evidence>
<feature type="non-terminal residue" evidence="3">
    <location>
        <position position="1"/>
    </location>
</feature>
<gene>
    <name evidence="3" type="ORF">CR513_19361</name>
</gene>
<dbReference type="Proteomes" id="UP000257109">
    <property type="component" value="Unassembled WGS sequence"/>
</dbReference>
<name>A0A371H4W3_MUCPR</name>